<dbReference type="InterPro" id="IPR035965">
    <property type="entry name" value="PAS-like_dom_sf"/>
</dbReference>
<dbReference type="Gene3D" id="3.30.70.270">
    <property type="match status" value="1"/>
</dbReference>
<dbReference type="Pfam" id="PF00563">
    <property type="entry name" value="EAL"/>
    <property type="match status" value="1"/>
</dbReference>
<dbReference type="Pfam" id="PF08448">
    <property type="entry name" value="PAS_4"/>
    <property type="match status" value="1"/>
</dbReference>
<dbReference type="AlphaFoldDB" id="A0A411PLA3"/>
<dbReference type="InterPro" id="IPR029787">
    <property type="entry name" value="Nucleotide_cyclase"/>
</dbReference>
<evidence type="ECO:0000256" key="4">
    <source>
        <dbReference type="ARBA" id="ARBA00051114"/>
    </source>
</evidence>
<dbReference type="Pfam" id="PF00990">
    <property type="entry name" value="GGDEF"/>
    <property type="match status" value="1"/>
</dbReference>
<dbReference type="SUPFAM" id="SSF141868">
    <property type="entry name" value="EAL domain-like"/>
    <property type="match status" value="1"/>
</dbReference>
<evidence type="ECO:0000256" key="3">
    <source>
        <dbReference type="ARBA" id="ARBA00022636"/>
    </source>
</evidence>
<dbReference type="NCBIfam" id="TIGR00254">
    <property type="entry name" value="GGDEF"/>
    <property type="match status" value="1"/>
</dbReference>
<dbReference type="Gene3D" id="3.30.450.20">
    <property type="entry name" value="PAS domain"/>
    <property type="match status" value="2"/>
</dbReference>
<comment type="cofactor">
    <cofactor evidence="1">
        <name>Mg(2+)</name>
        <dbReference type="ChEBI" id="CHEBI:18420"/>
    </cofactor>
</comment>
<dbReference type="PROSITE" id="PS50883">
    <property type="entry name" value="EAL"/>
    <property type="match status" value="1"/>
</dbReference>
<dbReference type="SMART" id="SM00086">
    <property type="entry name" value="PAC"/>
    <property type="match status" value="2"/>
</dbReference>
<dbReference type="EMBL" id="CP036200">
    <property type="protein sequence ID" value="QBF84330.1"/>
    <property type="molecule type" value="Genomic_DNA"/>
</dbReference>
<dbReference type="CDD" id="cd00130">
    <property type="entry name" value="PAS"/>
    <property type="match status" value="1"/>
</dbReference>
<feature type="domain" description="GGDEF" evidence="8">
    <location>
        <begin position="430"/>
        <end position="564"/>
    </location>
</feature>
<feature type="domain" description="PAS" evidence="5">
    <location>
        <begin position="150"/>
        <end position="228"/>
    </location>
</feature>
<feature type="domain" description="PAS" evidence="5">
    <location>
        <begin position="280"/>
        <end position="319"/>
    </location>
</feature>
<feature type="domain" description="EAL" evidence="7">
    <location>
        <begin position="573"/>
        <end position="827"/>
    </location>
</feature>
<evidence type="ECO:0000313" key="10">
    <source>
        <dbReference type="Proteomes" id="UP000291106"/>
    </source>
</evidence>
<dbReference type="SMART" id="SM00267">
    <property type="entry name" value="GGDEF"/>
    <property type="match status" value="1"/>
</dbReference>
<evidence type="ECO:0000259" key="8">
    <source>
        <dbReference type="PROSITE" id="PS50887"/>
    </source>
</evidence>
<dbReference type="PROSITE" id="PS50112">
    <property type="entry name" value="PAS"/>
    <property type="match status" value="2"/>
</dbReference>
<dbReference type="Pfam" id="PF13426">
    <property type="entry name" value="PAS_9"/>
    <property type="match status" value="1"/>
</dbReference>
<dbReference type="FunFam" id="3.20.20.450:FF:000001">
    <property type="entry name" value="Cyclic di-GMP phosphodiesterase yahA"/>
    <property type="match status" value="1"/>
</dbReference>
<dbReference type="SUPFAM" id="SSF55073">
    <property type="entry name" value="Nucleotide cyclase"/>
    <property type="match status" value="1"/>
</dbReference>
<reference evidence="9 10" key="1">
    <citation type="submission" date="2019-02" db="EMBL/GenBank/DDBJ databases">
        <title>Shewanella sp. D4-2 isolated from Dokdo Island.</title>
        <authorList>
            <person name="Baek K."/>
        </authorList>
    </citation>
    <scope>NUCLEOTIDE SEQUENCE [LARGE SCALE GENOMIC DNA]</scope>
    <source>
        <strain evidence="9 10">D4-2</strain>
    </source>
</reference>
<evidence type="ECO:0000256" key="2">
    <source>
        <dbReference type="ARBA" id="ARBA00012282"/>
    </source>
</evidence>
<dbReference type="InterPro" id="IPR035919">
    <property type="entry name" value="EAL_sf"/>
</dbReference>
<keyword evidence="10" id="KW-1185">Reference proteome</keyword>
<dbReference type="PANTHER" id="PTHR44757:SF2">
    <property type="entry name" value="BIOFILM ARCHITECTURE MAINTENANCE PROTEIN MBAA"/>
    <property type="match status" value="1"/>
</dbReference>
<dbReference type="EC" id="3.1.4.52" evidence="2"/>
<feature type="domain" description="PAC" evidence="6">
    <location>
        <begin position="346"/>
        <end position="398"/>
    </location>
</feature>
<dbReference type="InterPro" id="IPR001610">
    <property type="entry name" value="PAC"/>
</dbReference>
<dbReference type="InterPro" id="IPR000014">
    <property type="entry name" value="PAS"/>
</dbReference>
<evidence type="ECO:0000256" key="1">
    <source>
        <dbReference type="ARBA" id="ARBA00001946"/>
    </source>
</evidence>
<dbReference type="RefSeq" id="WP_130602333.1">
    <property type="nucleotide sequence ID" value="NZ_CP036200.1"/>
</dbReference>
<dbReference type="Proteomes" id="UP000291106">
    <property type="component" value="Chromosome"/>
</dbReference>
<dbReference type="CDD" id="cd01949">
    <property type="entry name" value="GGDEF"/>
    <property type="match status" value="1"/>
</dbReference>
<dbReference type="GO" id="GO:0071111">
    <property type="term" value="F:cyclic-guanylate-specific phosphodiesterase activity"/>
    <property type="evidence" value="ECO:0007669"/>
    <property type="project" value="UniProtKB-EC"/>
</dbReference>
<dbReference type="InterPro" id="IPR013656">
    <property type="entry name" value="PAS_4"/>
</dbReference>
<protein>
    <recommendedName>
        <fullName evidence="2">cyclic-guanylate-specific phosphodiesterase</fullName>
        <ecNumber evidence="2">3.1.4.52</ecNumber>
    </recommendedName>
</protein>
<sequence>MIIEPQQIALWQPVVDKIYERFGVVCVLSRYCVFQSQATPLTELPAKYFEDPLQLTIHSNHIKSYCEAAIESQPNHDLAELDFQLLVMPSKQIFGGISWQPTLVLTEEQRVEFNHELTSFIEDIKGYICQQYNEFIADETSARVQLEDIDPISVQSFIDAHEEHVWVKDLNGVYLACNRSVEKAWNMSNSDIVGKTDEQLFDTRTAQMFHETDQKAILRGVRTSVSECESFDAFRNKVWLETYKAPLRDKQGQTIGVIGVSRNIAKHKEAEEQLLLAASVFRNAVEGVVITDHLGNITDTNESFTRITGYNKDEVLGQNPRILRSGRHDEQFYKKMWNTLIVQGKWHGEIWNRRKNGSIFPQAITISAVYGDNNEIRYFVAVFADISDQKQTEEKLKNLAYFDPLTQLPNRMQFLSSLEQELNHARRNQTKLAVIFIDVDFFKNINDSLGHIIGDEIIIELGRRFTYTLAQDDVLARLGGDEFVVMLPNVSGTDYVSSTINRLRSVFEKPFLVAQSEPVRLSASMGVSIYPNDADDHDSLLLNADSAMHRAKSDGRNNFAFYNESMTKASVEQLKLQNALHQALVEFQFELHYQPKICLKQTGSLGLEALIRWHHPQLGQVSPADFIPLAEEIGLIWDIGLWVLNEACTQGVRWLNSGFSFDRISVNVASLQLQRADFVDEVMKVLLNTGLPAKHLELEITESCMMNHPEEIINVLKTLGNMGIAISIDDFGTGYSSLNYLKKLPIDILKIDQSFMRDIPDDGNNAAIAKAIIAMGHAMNLKVIAEGVETKQQAEFLIANGCDYAQGYLYSKPKSADDITHDSSIGVRGC</sequence>
<comment type="catalytic activity">
    <reaction evidence="4">
        <text>3',3'-c-di-GMP + H2O = 5'-phosphoguanylyl(3'-&gt;5')guanosine + H(+)</text>
        <dbReference type="Rhea" id="RHEA:24902"/>
        <dbReference type="ChEBI" id="CHEBI:15377"/>
        <dbReference type="ChEBI" id="CHEBI:15378"/>
        <dbReference type="ChEBI" id="CHEBI:58754"/>
        <dbReference type="ChEBI" id="CHEBI:58805"/>
        <dbReference type="EC" id="3.1.4.52"/>
    </reaction>
    <physiologicalReaction direction="left-to-right" evidence="4">
        <dbReference type="Rhea" id="RHEA:24903"/>
    </physiologicalReaction>
</comment>
<dbReference type="InterPro" id="IPR001633">
    <property type="entry name" value="EAL_dom"/>
</dbReference>
<proteinExistence type="predicted"/>
<dbReference type="KEGG" id="smai:EXU30_17880"/>
<gene>
    <name evidence="9" type="ORF">EXU30_17880</name>
</gene>
<dbReference type="PANTHER" id="PTHR44757">
    <property type="entry name" value="DIGUANYLATE CYCLASE DGCP"/>
    <property type="match status" value="1"/>
</dbReference>
<accession>A0A411PLA3</accession>
<dbReference type="InterPro" id="IPR000700">
    <property type="entry name" value="PAS-assoc_C"/>
</dbReference>
<dbReference type="SMART" id="SM00052">
    <property type="entry name" value="EAL"/>
    <property type="match status" value="1"/>
</dbReference>
<keyword evidence="3" id="KW-0973">c-di-GMP</keyword>
<dbReference type="CDD" id="cd01948">
    <property type="entry name" value="EAL"/>
    <property type="match status" value="1"/>
</dbReference>
<dbReference type="NCBIfam" id="TIGR00229">
    <property type="entry name" value="sensory_box"/>
    <property type="match status" value="2"/>
</dbReference>
<dbReference type="InterPro" id="IPR000160">
    <property type="entry name" value="GGDEF_dom"/>
</dbReference>
<evidence type="ECO:0000259" key="5">
    <source>
        <dbReference type="PROSITE" id="PS50112"/>
    </source>
</evidence>
<dbReference type="PROSITE" id="PS50113">
    <property type="entry name" value="PAC"/>
    <property type="match status" value="2"/>
</dbReference>
<evidence type="ECO:0000259" key="6">
    <source>
        <dbReference type="PROSITE" id="PS50113"/>
    </source>
</evidence>
<evidence type="ECO:0000259" key="7">
    <source>
        <dbReference type="PROSITE" id="PS50883"/>
    </source>
</evidence>
<dbReference type="GO" id="GO:0071732">
    <property type="term" value="P:cellular response to nitric oxide"/>
    <property type="evidence" value="ECO:0007669"/>
    <property type="project" value="UniProtKB-ARBA"/>
</dbReference>
<dbReference type="InterPro" id="IPR052155">
    <property type="entry name" value="Biofilm_reg_signaling"/>
</dbReference>
<name>A0A411PLA3_9GAMM</name>
<dbReference type="SMART" id="SM00091">
    <property type="entry name" value="PAS"/>
    <property type="match status" value="2"/>
</dbReference>
<evidence type="ECO:0000313" key="9">
    <source>
        <dbReference type="EMBL" id="QBF84330.1"/>
    </source>
</evidence>
<dbReference type="Gene3D" id="3.20.20.450">
    <property type="entry name" value="EAL domain"/>
    <property type="match status" value="1"/>
</dbReference>
<dbReference type="FunFam" id="3.30.70.270:FF:000001">
    <property type="entry name" value="Diguanylate cyclase domain protein"/>
    <property type="match status" value="1"/>
</dbReference>
<dbReference type="SUPFAM" id="SSF55785">
    <property type="entry name" value="PYP-like sensor domain (PAS domain)"/>
    <property type="match status" value="2"/>
</dbReference>
<organism evidence="9 10">
    <name type="scientific">Shewanella maritima</name>
    <dbReference type="NCBI Taxonomy" id="2520507"/>
    <lineage>
        <taxon>Bacteria</taxon>
        <taxon>Pseudomonadati</taxon>
        <taxon>Pseudomonadota</taxon>
        <taxon>Gammaproteobacteria</taxon>
        <taxon>Alteromonadales</taxon>
        <taxon>Shewanellaceae</taxon>
        <taxon>Shewanella</taxon>
    </lineage>
</organism>
<dbReference type="PROSITE" id="PS50887">
    <property type="entry name" value="GGDEF"/>
    <property type="match status" value="1"/>
</dbReference>
<feature type="domain" description="PAC" evidence="6">
    <location>
        <begin position="224"/>
        <end position="276"/>
    </location>
</feature>
<dbReference type="OrthoDB" id="6597954at2"/>
<dbReference type="InterPro" id="IPR043128">
    <property type="entry name" value="Rev_trsase/Diguanyl_cyclase"/>
</dbReference>